<name>A0A927N7I2_9ACTN</name>
<feature type="region of interest" description="Disordered" evidence="1">
    <location>
        <begin position="44"/>
        <end position="66"/>
    </location>
</feature>
<evidence type="ECO:0000313" key="2">
    <source>
        <dbReference type="EMBL" id="MBE1609895.1"/>
    </source>
</evidence>
<evidence type="ECO:0000313" key="3">
    <source>
        <dbReference type="Proteomes" id="UP000638648"/>
    </source>
</evidence>
<keyword evidence="3" id="KW-1185">Reference proteome</keyword>
<reference evidence="2" key="1">
    <citation type="submission" date="2020-10" db="EMBL/GenBank/DDBJ databases">
        <title>Sequencing the genomes of 1000 actinobacteria strains.</title>
        <authorList>
            <person name="Klenk H.-P."/>
        </authorList>
    </citation>
    <scope>NUCLEOTIDE SEQUENCE</scope>
    <source>
        <strain evidence="2">DSM 45354</strain>
    </source>
</reference>
<accession>A0A927N7I2</accession>
<dbReference type="AlphaFoldDB" id="A0A927N7I2"/>
<dbReference type="Proteomes" id="UP000638648">
    <property type="component" value="Unassembled WGS sequence"/>
</dbReference>
<sequence length="66" mass="7107">MVSPPWLVSPTLPPSTGNAQHENPGTGTPCRLSRGFRAVRCPWEPIASKTPTNRGLTSRLDPEEGP</sequence>
<feature type="region of interest" description="Disordered" evidence="1">
    <location>
        <begin position="1"/>
        <end position="31"/>
    </location>
</feature>
<comment type="caution">
    <text evidence="2">The sequence shown here is derived from an EMBL/GenBank/DDBJ whole genome shotgun (WGS) entry which is preliminary data.</text>
</comment>
<organism evidence="2 3">
    <name type="scientific">Actinopolymorpha pittospori</name>
    <dbReference type="NCBI Taxonomy" id="648752"/>
    <lineage>
        <taxon>Bacteria</taxon>
        <taxon>Bacillati</taxon>
        <taxon>Actinomycetota</taxon>
        <taxon>Actinomycetes</taxon>
        <taxon>Propionibacteriales</taxon>
        <taxon>Actinopolymorphaceae</taxon>
        <taxon>Actinopolymorpha</taxon>
    </lineage>
</organism>
<dbReference type="EMBL" id="JADBEM010000001">
    <property type="protein sequence ID" value="MBE1609895.1"/>
    <property type="molecule type" value="Genomic_DNA"/>
</dbReference>
<evidence type="ECO:0000256" key="1">
    <source>
        <dbReference type="SAM" id="MobiDB-lite"/>
    </source>
</evidence>
<gene>
    <name evidence="2" type="ORF">HEB94_006743</name>
</gene>
<proteinExistence type="predicted"/>
<protein>
    <submittedName>
        <fullName evidence="2">Uncharacterized protein</fullName>
    </submittedName>
</protein>
<feature type="compositionally biased region" description="Polar residues" evidence="1">
    <location>
        <begin position="14"/>
        <end position="26"/>
    </location>
</feature>